<feature type="transmembrane region" description="Helical" evidence="9">
    <location>
        <begin position="115"/>
        <end position="132"/>
    </location>
</feature>
<comment type="function">
    <text evidence="9">Plasma membrane transporter mediating the uptake by cells of the water soluble vitamin B2/riboflavin that plays a key role in biochemical oxidation-reduction reactions of the carbohydrate, lipid, and amino acid metabolism.</text>
</comment>
<keyword evidence="6 9" id="KW-0812">Transmembrane</keyword>
<comment type="similarity">
    <text evidence="3 9">Belongs to the riboflavin transporter family.</text>
</comment>
<keyword evidence="4 9" id="KW-0813">Transport</keyword>
<dbReference type="EnsemblMetazoa" id="SCAU013859-RA">
    <property type="protein sequence ID" value="SCAU013859-PA"/>
    <property type="gene ID" value="SCAU013859"/>
</dbReference>
<feature type="transmembrane region" description="Helical" evidence="9">
    <location>
        <begin position="448"/>
        <end position="468"/>
    </location>
</feature>
<dbReference type="InterPro" id="IPR009357">
    <property type="entry name" value="Riboflavin_transptr"/>
</dbReference>
<proteinExistence type="inferred from homology"/>
<feature type="transmembrane region" description="Helical" evidence="9">
    <location>
        <begin position="419"/>
        <end position="441"/>
    </location>
</feature>
<dbReference type="Proteomes" id="UP000095300">
    <property type="component" value="Unassembled WGS sequence"/>
</dbReference>
<keyword evidence="5 9" id="KW-1003">Cell membrane</keyword>
<dbReference type="VEuPathDB" id="VectorBase:SCAU013859"/>
<evidence type="ECO:0000313" key="13">
    <source>
        <dbReference type="Proteomes" id="UP000095300"/>
    </source>
</evidence>
<accession>A0A1I8Q4K0</accession>
<feature type="transmembrane region" description="Helical" evidence="9">
    <location>
        <begin position="185"/>
        <end position="203"/>
    </location>
</feature>
<evidence type="ECO:0000313" key="12">
    <source>
        <dbReference type="EnsemblMetazoa" id="SCAU013859-PK"/>
    </source>
</evidence>
<dbReference type="EnsemblMetazoa" id="SCAU013859-RK">
    <property type="protein sequence ID" value="SCAU013859-PK"/>
    <property type="gene ID" value="SCAU013859"/>
</dbReference>
<dbReference type="GO" id="GO:0032217">
    <property type="term" value="F:riboflavin transmembrane transporter activity"/>
    <property type="evidence" value="ECO:0007669"/>
    <property type="project" value="UniProtKB-UniRule"/>
</dbReference>
<organism evidence="12 13">
    <name type="scientific">Stomoxys calcitrans</name>
    <name type="common">Stable fly</name>
    <name type="synonym">Conops calcitrans</name>
    <dbReference type="NCBI Taxonomy" id="35570"/>
    <lineage>
        <taxon>Eukaryota</taxon>
        <taxon>Metazoa</taxon>
        <taxon>Ecdysozoa</taxon>
        <taxon>Arthropoda</taxon>
        <taxon>Hexapoda</taxon>
        <taxon>Insecta</taxon>
        <taxon>Pterygota</taxon>
        <taxon>Neoptera</taxon>
        <taxon>Endopterygota</taxon>
        <taxon>Diptera</taxon>
        <taxon>Brachycera</taxon>
        <taxon>Muscomorpha</taxon>
        <taxon>Muscoidea</taxon>
        <taxon>Muscidae</taxon>
        <taxon>Stomoxys</taxon>
    </lineage>
</organism>
<dbReference type="EnsemblMetazoa" id="SCAU013859-RH">
    <property type="protein sequence ID" value="SCAU013859-PH"/>
    <property type="gene ID" value="SCAU013859"/>
</dbReference>
<dbReference type="OrthoDB" id="9995836at2759"/>
<feature type="transmembrane region" description="Helical" evidence="9">
    <location>
        <begin position="215"/>
        <end position="236"/>
    </location>
</feature>
<feature type="region of interest" description="Disordered" evidence="10">
    <location>
        <begin position="345"/>
        <end position="371"/>
    </location>
</feature>
<evidence type="ECO:0000256" key="10">
    <source>
        <dbReference type="SAM" id="MobiDB-lite"/>
    </source>
</evidence>
<evidence type="ECO:0000256" key="3">
    <source>
        <dbReference type="ARBA" id="ARBA00006366"/>
    </source>
</evidence>
<evidence type="ECO:0000313" key="11">
    <source>
        <dbReference type="EnsemblMetazoa" id="SCAU013859-PH"/>
    </source>
</evidence>
<feature type="transmembrane region" description="Helical" evidence="9">
    <location>
        <begin position="304"/>
        <end position="322"/>
    </location>
</feature>
<dbReference type="Pfam" id="PF06237">
    <property type="entry name" value="SLC52_ribofla_tr"/>
    <property type="match status" value="1"/>
</dbReference>
<keyword evidence="8 9" id="KW-0472">Membrane</keyword>
<dbReference type="AlphaFoldDB" id="A0A1I8Q4K0"/>
<comment type="subcellular location">
    <subcellularLocation>
        <location evidence="2 9">Cell membrane</location>
        <topology evidence="2 9">Multi-pass membrane protein</topology>
    </subcellularLocation>
</comment>
<gene>
    <name evidence="12" type="primary">106080636</name>
</gene>
<dbReference type="PANTHER" id="PTHR12929:SF10">
    <property type="entry name" value="RIBOFLAVIN TRANSPORTER"/>
    <property type="match status" value="1"/>
</dbReference>
<evidence type="ECO:0000256" key="4">
    <source>
        <dbReference type="ARBA" id="ARBA00022448"/>
    </source>
</evidence>
<feature type="transmembrane region" description="Helical" evidence="9">
    <location>
        <begin position="248"/>
        <end position="271"/>
    </location>
</feature>
<feature type="transmembrane region" description="Helical" evidence="9">
    <location>
        <begin position="515"/>
        <end position="537"/>
    </location>
</feature>
<name>A0A1I8Q4K0_STOCA</name>
<evidence type="ECO:0000256" key="2">
    <source>
        <dbReference type="ARBA" id="ARBA00004651"/>
    </source>
</evidence>
<reference evidence="11 13" key="1">
    <citation type="submission" date="2015-05" db="EMBL/GenBank/DDBJ databases">
        <authorList>
            <person name="Wilson R.K."/>
            <person name="Warren W.C."/>
            <person name="Olafson P."/>
        </authorList>
    </citation>
    <scope>NUCLEOTIDE SEQUENCE [LARGE SCALE GENOMIC DNA]</scope>
    <source>
        <strain evidence="11 13">USDA</strain>
    </source>
</reference>
<evidence type="ECO:0000256" key="7">
    <source>
        <dbReference type="ARBA" id="ARBA00022989"/>
    </source>
</evidence>
<feature type="transmembrane region" description="Helical" evidence="9">
    <location>
        <begin position="480"/>
        <end position="503"/>
    </location>
</feature>
<dbReference type="KEGG" id="scac:106080636"/>
<dbReference type="GO" id="GO:0005886">
    <property type="term" value="C:plasma membrane"/>
    <property type="evidence" value="ECO:0007669"/>
    <property type="project" value="UniProtKB-SubCell"/>
</dbReference>
<keyword evidence="7 9" id="KW-1133">Transmembrane helix</keyword>
<reference evidence="12" key="2">
    <citation type="submission" date="2020-05" db="UniProtKB">
        <authorList>
            <consortium name="EnsemblMetazoa"/>
        </authorList>
    </citation>
    <scope>IDENTIFICATION</scope>
    <source>
        <strain evidence="12">USDA</strain>
    </source>
</reference>
<keyword evidence="13" id="KW-1185">Reference proteome</keyword>
<dbReference type="STRING" id="35570.A0A1I8Q4K0"/>
<dbReference type="PANTHER" id="PTHR12929">
    <property type="entry name" value="SOLUTE CARRIER FAMILY 52"/>
    <property type="match status" value="1"/>
</dbReference>
<sequence length="550" mass="60023">MLLLVLNLLMNSTGKDNSNEERDTDTTIYNISTSRITSLTQDNGIEYETNQQPVYSIPSSLLTSTDNNFLTAAAFTPRLYRDGSIEPSEVSSLLHREKPNMTVNMGFKILENRSIIVDILAILFGIGTWVGINGTFIQLPLLVEVAPEGWSLPSYLSVMVQIGNLGPLTYTLIQKFCKKNDAPMIYILLATGTLSAILTAFFYDKTAKIFGEQHSVALFALTISTAFTACTSSVLFMPYMGRFKEIYLVTYFMGEGLSGLLPSVVALIQGIGGTAECILVNVTETGENVYEKYVPPPRFGTKDFFIFVFVVMLMSCLGFTLLDRLKLAKKQYAAVKVGQGNDYQYERDETPTKSTSPEVIENKSVDTNSNENKTSDLAPVISSQVYVSLLMLIAVVCFFANGIFNSIQSYSCLPYGGQAYHLSATLSVIANPVACFLAIFLPHTSVRSILTLTSLAGILAVYVFVTAAMSPFPPLHGTTIGSVLVIITWTLLVGLVSYIKLSISTVMRSQGGKSLVWTGGLSQLGSLIGSVLIFLLINYTNSFTAAYDDC</sequence>
<dbReference type="EnsemblMetazoa" id="SCAU013859-RC">
    <property type="protein sequence ID" value="SCAU013859-PC"/>
    <property type="gene ID" value="SCAU013859"/>
</dbReference>
<evidence type="ECO:0000256" key="5">
    <source>
        <dbReference type="ARBA" id="ARBA00022475"/>
    </source>
</evidence>
<protein>
    <recommendedName>
        <fullName evidence="9">Riboflavin transporter</fullName>
    </recommendedName>
</protein>
<feature type="transmembrane region" description="Helical" evidence="9">
    <location>
        <begin position="385"/>
        <end position="407"/>
    </location>
</feature>
<evidence type="ECO:0000256" key="6">
    <source>
        <dbReference type="ARBA" id="ARBA00022692"/>
    </source>
</evidence>
<comment type="catalytic activity">
    <reaction evidence="1 9">
        <text>riboflavin(in) = riboflavin(out)</text>
        <dbReference type="Rhea" id="RHEA:35015"/>
        <dbReference type="ChEBI" id="CHEBI:57986"/>
    </reaction>
</comment>
<dbReference type="EnsemblMetazoa" id="SCAU013859-RE">
    <property type="protein sequence ID" value="SCAU013859-PE"/>
    <property type="gene ID" value="SCAU013859"/>
</dbReference>
<evidence type="ECO:0000256" key="9">
    <source>
        <dbReference type="RuleBase" id="RU368035"/>
    </source>
</evidence>
<evidence type="ECO:0000256" key="1">
    <source>
        <dbReference type="ARBA" id="ARBA00000215"/>
    </source>
</evidence>
<evidence type="ECO:0000256" key="8">
    <source>
        <dbReference type="ARBA" id="ARBA00023136"/>
    </source>
</evidence>
<dbReference type="EnsemblMetazoa" id="SCAU013859-RB">
    <property type="protein sequence ID" value="SCAU013859-PB"/>
    <property type="gene ID" value="SCAU013859"/>
</dbReference>